<evidence type="ECO:0000256" key="11">
    <source>
        <dbReference type="ARBA" id="ARBA00048336"/>
    </source>
</evidence>
<evidence type="ECO:0000256" key="13">
    <source>
        <dbReference type="SAM" id="MobiDB-lite"/>
    </source>
</evidence>
<keyword evidence="16" id="KW-1185">Reference proteome</keyword>
<keyword evidence="9" id="KW-0464">Manganese</keyword>
<feature type="region of interest" description="Disordered" evidence="13">
    <location>
        <begin position="32"/>
        <end position="70"/>
    </location>
</feature>
<comment type="catalytic activity">
    <reaction evidence="10">
        <text>O-phospho-L-seryl-[protein] + H2O = L-seryl-[protein] + phosphate</text>
        <dbReference type="Rhea" id="RHEA:20629"/>
        <dbReference type="Rhea" id="RHEA-COMP:9863"/>
        <dbReference type="Rhea" id="RHEA-COMP:11604"/>
        <dbReference type="ChEBI" id="CHEBI:15377"/>
        <dbReference type="ChEBI" id="CHEBI:29999"/>
        <dbReference type="ChEBI" id="CHEBI:43474"/>
        <dbReference type="ChEBI" id="CHEBI:83421"/>
        <dbReference type="EC" id="3.1.3.16"/>
    </reaction>
</comment>
<reference evidence="15" key="1">
    <citation type="submission" date="2013-04" db="UniProtKB">
        <authorList>
            <consortium name="EnsemblPlants"/>
        </authorList>
    </citation>
    <scope>IDENTIFICATION</scope>
</reference>
<sequence length="276" mass="30179">MVVFSVGDLDKGKTSQASAAAAMASQNPVQFSCRTSTSSSSGGHDQMRKAGPAMGASASTSLTSKLSNEGENQRIKYASSTMQGCCIKKEDALAVELDLDALKNTSFFGVYDGHGGAEVAMYCARRFHIMLREDKDYFNKLPNAIISVYSRLDDDLQRSNEWRESLYPRGNGDCFQFLSANLWPSAELPETTNYVAPLRKGSTACVVIIRGNHIIVGNLGDSRCVLSENGQAFNLSIDHKPNIQPERLRIERAGGRVLSERVPFVGPGKKIRRFSI</sequence>
<dbReference type="InterPro" id="IPR015655">
    <property type="entry name" value="PP2C"/>
</dbReference>
<evidence type="ECO:0000313" key="16">
    <source>
        <dbReference type="Proteomes" id="UP000006038"/>
    </source>
</evidence>
<keyword evidence="8 12" id="KW-0904">Protein phosphatase</keyword>
<evidence type="ECO:0000259" key="14">
    <source>
        <dbReference type="PROSITE" id="PS51746"/>
    </source>
</evidence>
<accession>J3LEM0</accession>
<dbReference type="Pfam" id="PF00481">
    <property type="entry name" value="PP2C"/>
    <property type="match status" value="2"/>
</dbReference>
<dbReference type="EnsemblPlants" id="OB02G30870.1">
    <property type="protein sequence ID" value="OB02G30870.1"/>
    <property type="gene ID" value="OB02G30870"/>
</dbReference>
<dbReference type="Gramene" id="OB02G30870.1">
    <property type="protein sequence ID" value="OB02G30870.1"/>
    <property type="gene ID" value="OB02G30870"/>
</dbReference>
<evidence type="ECO:0000256" key="6">
    <source>
        <dbReference type="ARBA" id="ARBA00022801"/>
    </source>
</evidence>
<dbReference type="InterPro" id="IPR000222">
    <property type="entry name" value="PP2C_BS"/>
</dbReference>
<dbReference type="InterPro" id="IPR001932">
    <property type="entry name" value="PPM-type_phosphatase-like_dom"/>
</dbReference>
<feature type="compositionally biased region" description="Low complexity" evidence="13">
    <location>
        <begin position="56"/>
        <end position="67"/>
    </location>
</feature>
<keyword evidence="7" id="KW-0460">Magnesium</keyword>
<organism evidence="15">
    <name type="scientific">Oryza brachyantha</name>
    <name type="common">malo sina</name>
    <dbReference type="NCBI Taxonomy" id="4533"/>
    <lineage>
        <taxon>Eukaryota</taxon>
        <taxon>Viridiplantae</taxon>
        <taxon>Streptophyta</taxon>
        <taxon>Embryophyta</taxon>
        <taxon>Tracheophyta</taxon>
        <taxon>Spermatophyta</taxon>
        <taxon>Magnoliopsida</taxon>
        <taxon>Liliopsida</taxon>
        <taxon>Poales</taxon>
        <taxon>Poaceae</taxon>
        <taxon>BOP clade</taxon>
        <taxon>Oryzoideae</taxon>
        <taxon>Oryzeae</taxon>
        <taxon>Oryzinae</taxon>
        <taxon>Oryza</taxon>
    </lineage>
</organism>
<evidence type="ECO:0000256" key="10">
    <source>
        <dbReference type="ARBA" id="ARBA00047761"/>
    </source>
</evidence>
<evidence type="ECO:0000256" key="7">
    <source>
        <dbReference type="ARBA" id="ARBA00022842"/>
    </source>
</evidence>
<dbReference type="GO" id="GO:0004722">
    <property type="term" value="F:protein serine/threonine phosphatase activity"/>
    <property type="evidence" value="ECO:0007669"/>
    <property type="project" value="UniProtKB-EC"/>
</dbReference>
<name>J3LEM0_ORYBR</name>
<comment type="similarity">
    <text evidence="3 12">Belongs to the PP2C family.</text>
</comment>
<dbReference type="PROSITE" id="PS01032">
    <property type="entry name" value="PPM_1"/>
    <property type="match status" value="1"/>
</dbReference>
<dbReference type="PROSITE" id="PS51746">
    <property type="entry name" value="PPM_2"/>
    <property type="match status" value="1"/>
</dbReference>
<evidence type="ECO:0000256" key="5">
    <source>
        <dbReference type="ARBA" id="ARBA00022723"/>
    </source>
</evidence>
<dbReference type="GO" id="GO:0046872">
    <property type="term" value="F:metal ion binding"/>
    <property type="evidence" value="ECO:0007669"/>
    <property type="project" value="UniProtKB-KW"/>
</dbReference>
<dbReference type="eggNOG" id="KOG0698">
    <property type="taxonomic scope" value="Eukaryota"/>
</dbReference>
<dbReference type="InterPro" id="IPR036457">
    <property type="entry name" value="PPM-type-like_dom_sf"/>
</dbReference>
<evidence type="ECO:0000256" key="8">
    <source>
        <dbReference type="ARBA" id="ARBA00022912"/>
    </source>
</evidence>
<dbReference type="EC" id="3.1.3.16" evidence="4"/>
<dbReference type="PANTHER" id="PTHR47992">
    <property type="entry name" value="PROTEIN PHOSPHATASE"/>
    <property type="match status" value="1"/>
</dbReference>
<evidence type="ECO:0000256" key="9">
    <source>
        <dbReference type="ARBA" id="ARBA00023211"/>
    </source>
</evidence>
<evidence type="ECO:0000256" key="2">
    <source>
        <dbReference type="ARBA" id="ARBA00001946"/>
    </source>
</evidence>
<proteinExistence type="inferred from homology"/>
<dbReference type="HOGENOM" id="CLU_1009609_0_0_1"/>
<keyword evidence="5" id="KW-0479">Metal-binding</keyword>
<dbReference type="SMART" id="SM00332">
    <property type="entry name" value="PP2Cc"/>
    <property type="match status" value="1"/>
</dbReference>
<keyword evidence="6 12" id="KW-0378">Hydrolase</keyword>
<dbReference type="Proteomes" id="UP000006038">
    <property type="component" value="Unassembled WGS sequence"/>
</dbReference>
<comment type="cofactor">
    <cofactor evidence="1">
        <name>Mn(2+)</name>
        <dbReference type="ChEBI" id="CHEBI:29035"/>
    </cofactor>
</comment>
<feature type="domain" description="PPM-type phosphatase" evidence="14">
    <location>
        <begin position="76"/>
        <end position="276"/>
    </location>
</feature>
<evidence type="ECO:0000256" key="3">
    <source>
        <dbReference type="ARBA" id="ARBA00006702"/>
    </source>
</evidence>
<evidence type="ECO:0000256" key="1">
    <source>
        <dbReference type="ARBA" id="ARBA00001936"/>
    </source>
</evidence>
<dbReference type="Gene3D" id="3.60.40.10">
    <property type="entry name" value="PPM-type phosphatase domain"/>
    <property type="match status" value="1"/>
</dbReference>
<evidence type="ECO:0000256" key="12">
    <source>
        <dbReference type="RuleBase" id="RU003465"/>
    </source>
</evidence>
<comment type="catalytic activity">
    <reaction evidence="11">
        <text>O-phospho-L-threonyl-[protein] + H2O = L-threonyl-[protein] + phosphate</text>
        <dbReference type="Rhea" id="RHEA:47004"/>
        <dbReference type="Rhea" id="RHEA-COMP:11060"/>
        <dbReference type="Rhea" id="RHEA-COMP:11605"/>
        <dbReference type="ChEBI" id="CHEBI:15377"/>
        <dbReference type="ChEBI" id="CHEBI:30013"/>
        <dbReference type="ChEBI" id="CHEBI:43474"/>
        <dbReference type="ChEBI" id="CHEBI:61977"/>
        <dbReference type="EC" id="3.1.3.16"/>
    </reaction>
</comment>
<evidence type="ECO:0000313" key="15">
    <source>
        <dbReference type="EnsemblPlants" id="OB02G30870.1"/>
    </source>
</evidence>
<dbReference type="CDD" id="cd00143">
    <property type="entry name" value="PP2Cc"/>
    <property type="match status" value="1"/>
</dbReference>
<protein>
    <recommendedName>
        <fullName evidence="4">protein-serine/threonine phosphatase</fullName>
        <ecNumber evidence="4">3.1.3.16</ecNumber>
    </recommendedName>
</protein>
<dbReference type="SUPFAM" id="SSF81606">
    <property type="entry name" value="PP2C-like"/>
    <property type="match status" value="1"/>
</dbReference>
<evidence type="ECO:0000256" key="4">
    <source>
        <dbReference type="ARBA" id="ARBA00013081"/>
    </source>
</evidence>
<comment type="cofactor">
    <cofactor evidence="2">
        <name>Mg(2+)</name>
        <dbReference type="ChEBI" id="CHEBI:18420"/>
    </cofactor>
</comment>
<dbReference type="AlphaFoldDB" id="J3LEM0"/>